<evidence type="ECO:0000313" key="9">
    <source>
        <dbReference type="EMBL" id="KAG5309555.1"/>
    </source>
</evidence>
<dbReference type="InterPro" id="IPR018629">
    <property type="entry name" value="XK-rel"/>
</dbReference>
<feature type="transmembrane region" description="Helical" evidence="7">
    <location>
        <begin position="479"/>
        <end position="497"/>
    </location>
</feature>
<protein>
    <recommendedName>
        <fullName evidence="7">XK-related protein</fullName>
    </recommendedName>
</protein>
<dbReference type="Proteomes" id="UP000667349">
    <property type="component" value="Unassembled WGS sequence"/>
</dbReference>
<dbReference type="EMBL" id="JAANHZ010000574">
    <property type="protein sequence ID" value="KAG5309555.1"/>
    <property type="molecule type" value="Genomic_DNA"/>
</dbReference>
<dbReference type="GO" id="GO:0043652">
    <property type="term" value="P:engulfment of apoptotic cell"/>
    <property type="evidence" value="ECO:0007669"/>
    <property type="project" value="TreeGrafter"/>
</dbReference>
<evidence type="ECO:0000256" key="4">
    <source>
        <dbReference type="ARBA" id="ARBA00022692"/>
    </source>
</evidence>
<dbReference type="PANTHER" id="PTHR16024">
    <property type="entry name" value="XK-RELATED PROTEIN"/>
    <property type="match status" value="1"/>
</dbReference>
<feature type="transmembrane region" description="Helical" evidence="7">
    <location>
        <begin position="509"/>
        <end position="532"/>
    </location>
</feature>
<organism evidence="9 10">
    <name type="scientific">Acromyrmex insinuator</name>
    <dbReference type="NCBI Taxonomy" id="230686"/>
    <lineage>
        <taxon>Eukaryota</taxon>
        <taxon>Metazoa</taxon>
        <taxon>Ecdysozoa</taxon>
        <taxon>Arthropoda</taxon>
        <taxon>Hexapoda</taxon>
        <taxon>Insecta</taxon>
        <taxon>Pterygota</taxon>
        <taxon>Neoptera</taxon>
        <taxon>Endopterygota</taxon>
        <taxon>Hymenoptera</taxon>
        <taxon>Apocrita</taxon>
        <taxon>Aculeata</taxon>
        <taxon>Formicoidea</taxon>
        <taxon>Formicidae</taxon>
        <taxon>Myrmicinae</taxon>
        <taxon>Acromyrmex</taxon>
    </lineage>
</organism>
<name>A0A836EQN0_9HYME</name>
<dbReference type="PANTHER" id="PTHR16024:SF27">
    <property type="entry name" value="XK-RELATED PROTEIN"/>
    <property type="match status" value="1"/>
</dbReference>
<feature type="transmembrane region" description="Helical" evidence="7">
    <location>
        <begin position="151"/>
        <end position="173"/>
    </location>
</feature>
<sequence>MAKEIYSVNTVANTLCRRKSTHYMKIPLKSTEQIYLIFLIPTLINCFVYIIHFAADLVVAIQHFKEENPLWGICTVAIIYLPALMYFILTVSRPDWWMTEDDKISKGIVGWFALQMCQFIGFVFFVLYRFAGLIVLSVDAINLSGDERLKTLNIAAVPAAIELYFFLQAWFQAAPQAVFQAHLLFRESSVPRSYQSMTVQVLCIIMSIIIVAMKTASFQRFESQRVNGRKLPWAMWLKKYCIQEINNIEEKVPLQTLPLPAKKQEDTMNAPAKSTAPEENTMTENEQEQEHQTQSHAALLDRQISMTPPLPPKNAHVTPPPTPLRGITTVAPLPVPDIPAPPRPDSVYTEEETAKAAGIIESDQRLTDSSEQSLKVPKRKYSKKGLEEDDPMGKFLSFLWWFFFILARVFAIAVAYEFYPLTVVTMICVHYVIMLAYLFYYSKYYDIITLVVNLWLGLVYIFSLIEYRIKFKYADWCTLPYYVFVIVQNMAFTFAWYMNADWNGFWYTYIFWAILGSMVLCVLSSAVYHVMFKPKKRRVYSS</sequence>
<keyword evidence="6 7" id="KW-0472">Membrane</keyword>
<feature type="transmembrane region" description="Helical" evidence="7">
    <location>
        <begin position="34"/>
        <end position="55"/>
    </location>
</feature>
<evidence type="ECO:0000256" key="5">
    <source>
        <dbReference type="ARBA" id="ARBA00022989"/>
    </source>
</evidence>
<dbReference type="GO" id="GO:0070782">
    <property type="term" value="P:phosphatidylserine exposure on apoptotic cell surface"/>
    <property type="evidence" value="ECO:0007669"/>
    <property type="project" value="TreeGrafter"/>
</dbReference>
<comment type="subcellular location">
    <subcellularLocation>
        <location evidence="1">Cell membrane</location>
        <topology evidence="1">Multi-pass membrane protein</topology>
    </subcellularLocation>
    <subcellularLocation>
        <location evidence="7">Membrane</location>
        <topology evidence="7">Multi-pass membrane protein</topology>
    </subcellularLocation>
</comment>
<evidence type="ECO:0000256" key="3">
    <source>
        <dbReference type="ARBA" id="ARBA00022475"/>
    </source>
</evidence>
<dbReference type="AlphaFoldDB" id="A0A836EQN0"/>
<comment type="caution">
    <text evidence="9">The sequence shown here is derived from an EMBL/GenBank/DDBJ whole genome shotgun (WGS) entry which is preliminary data.</text>
</comment>
<evidence type="ECO:0000313" key="10">
    <source>
        <dbReference type="Proteomes" id="UP000667349"/>
    </source>
</evidence>
<evidence type="ECO:0000256" key="6">
    <source>
        <dbReference type="ARBA" id="ARBA00023136"/>
    </source>
</evidence>
<keyword evidence="5 7" id="KW-1133">Transmembrane helix</keyword>
<dbReference type="InterPro" id="IPR050895">
    <property type="entry name" value="XK-related_scramblase"/>
</dbReference>
<reference evidence="9" key="1">
    <citation type="submission" date="2020-02" db="EMBL/GenBank/DDBJ databases">
        <title>Relaxed selection underlies rapid genomic changes in the transitions from sociality to social parasitism in ants.</title>
        <authorList>
            <person name="Bi X."/>
        </authorList>
    </citation>
    <scope>NUCLEOTIDE SEQUENCE</scope>
    <source>
        <strain evidence="9">BGI-DK2013a</strain>
        <tissue evidence="9">Whole body</tissue>
    </source>
</reference>
<feature type="region of interest" description="Disordered" evidence="8">
    <location>
        <begin position="260"/>
        <end position="296"/>
    </location>
</feature>
<feature type="transmembrane region" description="Helical" evidence="7">
    <location>
        <begin position="398"/>
        <end position="416"/>
    </location>
</feature>
<feature type="transmembrane region" description="Helical" evidence="7">
    <location>
        <begin position="70"/>
        <end position="89"/>
    </location>
</feature>
<accession>A0A836EQN0</accession>
<dbReference type="GO" id="GO:1902742">
    <property type="term" value="P:apoptotic process involved in development"/>
    <property type="evidence" value="ECO:0007669"/>
    <property type="project" value="TreeGrafter"/>
</dbReference>
<dbReference type="Pfam" id="PF09815">
    <property type="entry name" value="XK-related"/>
    <property type="match status" value="2"/>
</dbReference>
<feature type="transmembrane region" description="Helical" evidence="7">
    <location>
        <begin position="194"/>
        <end position="213"/>
    </location>
</feature>
<keyword evidence="3" id="KW-1003">Cell membrane</keyword>
<proteinExistence type="inferred from homology"/>
<evidence type="ECO:0000256" key="8">
    <source>
        <dbReference type="SAM" id="MobiDB-lite"/>
    </source>
</evidence>
<feature type="transmembrane region" description="Helical" evidence="7">
    <location>
        <begin position="423"/>
        <end position="441"/>
    </location>
</feature>
<evidence type="ECO:0000256" key="7">
    <source>
        <dbReference type="RuleBase" id="RU910716"/>
    </source>
</evidence>
<evidence type="ECO:0000256" key="2">
    <source>
        <dbReference type="ARBA" id="ARBA00008789"/>
    </source>
</evidence>
<feature type="non-terminal residue" evidence="9">
    <location>
        <position position="542"/>
    </location>
</feature>
<feature type="transmembrane region" description="Helical" evidence="7">
    <location>
        <begin position="109"/>
        <end position="131"/>
    </location>
</feature>
<evidence type="ECO:0000256" key="1">
    <source>
        <dbReference type="ARBA" id="ARBA00004651"/>
    </source>
</evidence>
<comment type="similarity">
    <text evidence="2 7">Belongs to the XK family.</text>
</comment>
<gene>
    <name evidence="9" type="primary">Xkr7</name>
    <name evidence="9" type="ORF">G6Z75_0002604</name>
</gene>
<keyword evidence="4 7" id="KW-0812">Transmembrane</keyword>
<dbReference type="GO" id="GO:0005886">
    <property type="term" value="C:plasma membrane"/>
    <property type="evidence" value="ECO:0007669"/>
    <property type="project" value="UniProtKB-SubCell"/>
</dbReference>
<feature type="transmembrane region" description="Helical" evidence="7">
    <location>
        <begin position="447"/>
        <end position="467"/>
    </location>
</feature>
<keyword evidence="10" id="KW-1185">Reference proteome</keyword>
<feature type="non-terminal residue" evidence="9">
    <location>
        <position position="1"/>
    </location>
</feature>